<dbReference type="Proteomes" id="UP000007015">
    <property type="component" value="Chromosome 2"/>
</dbReference>
<feature type="chain" id="PRO_5002649671" evidence="1">
    <location>
        <begin position="23"/>
        <end position="83"/>
    </location>
</feature>
<protein>
    <submittedName>
        <fullName evidence="2">Uncharacterized protein</fullName>
    </submittedName>
</protein>
<dbReference type="Gramene" id="BGIOSGA008365-TA">
    <property type="protein sequence ID" value="BGIOSGA008365-PA"/>
    <property type="gene ID" value="BGIOSGA008365"/>
</dbReference>
<dbReference type="AlphaFoldDB" id="A2X5Q0"/>
<accession>A2X5Q0</accession>
<reference evidence="2 3" key="1">
    <citation type="journal article" date="2005" name="PLoS Biol.">
        <title>The genomes of Oryza sativa: a history of duplications.</title>
        <authorList>
            <person name="Yu J."/>
            <person name="Wang J."/>
            <person name="Lin W."/>
            <person name="Li S."/>
            <person name="Li H."/>
            <person name="Zhou J."/>
            <person name="Ni P."/>
            <person name="Dong W."/>
            <person name="Hu S."/>
            <person name="Zeng C."/>
            <person name="Zhang J."/>
            <person name="Zhang Y."/>
            <person name="Li R."/>
            <person name="Xu Z."/>
            <person name="Li S."/>
            <person name="Li X."/>
            <person name="Zheng H."/>
            <person name="Cong L."/>
            <person name="Lin L."/>
            <person name="Yin J."/>
            <person name="Geng J."/>
            <person name="Li G."/>
            <person name="Shi J."/>
            <person name="Liu J."/>
            <person name="Lv H."/>
            <person name="Li J."/>
            <person name="Wang J."/>
            <person name="Deng Y."/>
            <person name="Ran L."/>
            <person name="Shi X."/>
            <person name="Wang X."/>
            <person name="Wu Q."/>
            <person name="Li C."/>
            <person name="Ren X."/>
            <person name="Wang J."/>
            <person name="Wang X."/>
            <person name="Li D."/>
            <person name="Liu D."/>
            <person name="Zhang X."/>
            <person name="Ji Z."/>
            <person name="Zhao W."/>
            <person name="Sun Y."/>
            <person name="Zhang Z."/>
            <person name="Bao J."/>
            <person name="Han Y."/>
            <person name="Dong L."/>
            <person name="Ji J."/>
            <person name="Chen P."/>
            <person name="Wu S."/>
            <person name="Liu J."/>
            <person name="Xiao Y."/>
            <person name="Bu D."/>
            <person name="Tan J."/>
            <person name="Yang L."/>
            <person name="Ye C."/>
            <person name="Zhang J."/>
            <person name="Xu J."/>
            <person name="Zhou Y."/>
            <person name="Yu Y."/>
            <person name="Zhang B."/>
            <person name="Zhuang S."/>
            <person name="Wei H."/>
            <person name="Liu B."/>
            <person name="Lei M."/>
            <person name="Yu H."/>
            <person name="Li Y."/>
            <person name="Xu H."/>
            <person name="Wei S."/>
            <person name="He X."/>
            <person name="Fang L."/>
            <person name="Zhang Z."/>
            <person name="Zhang Y."/>
            <person name="Huang X."/>
            <person name="Su Z."/>
            <person name="Tong W."/>
            <person name="Li J."/>
            <person name="Tong Z."/>
            <person name="Li S."/>
            <person name="Ye J."/>
            <person name="Wang L."/>
            <person name="Fang L."/>
            <person name="Lei T."/>
            <person name="Chen C."/>
            <person name="Chen H."/>
            <person name="Xu Z."/>
            <person name="Li H."/>
            <person name="Huang H."/>
            <person name="Zhang F."/>
            <person name="Xu H."/>
            <person name="Li N."/>
            <person name="Zhao C."/>
            <person name="Li S."/>
            <person name="Dong L."/>
            <person name="Huang Y."/>
            <person name="Li L."/>
            <person name="Xi Y."/>
            <person name="Qi Q."/>
            <person name="Li W."/>
            <person name="Zhang B."/>
            <person name="Hu W."/>
            <person name="Zhang Y."/>
            <person name="Tian X."/>
            <person name="Jiao Y."/>
            <person name="Liang X."/>
            <person name="Jin J."/>
            <person name="Gao L."/>
            <person name="Zheng W."/>
            <person name="Hao B."/>
            <person name="Liu S."/>
            <person name="Wang W."/>
            <person name="Yuan L."/>
            <person name="Cao M."/>
            <person name="McDermott J."/>
            <person name="Samudrala R."/>
            <person name="Wang J."/>
            <person name="Wong G.K."/>
            <person name="Yang H."/>
        </authorList>
    </citation>
    <scope>NUCLEOTIDE SEQUENCE [LARGE SCALE GENOMIC DNA]</scope>
    <source>
        <strain evidence="3">cv. 93-11</strain>
    </source>
</reference>
<evidence type="ECO:0000313" key="3">
    <source>
        <dbReference type="Proteomes" id="UP000007015"/>
    </source>
</evidence>
<evidence type="ECO:0000256" key="1">
    <source>
        <dbReference type="SAM" id="SignalP"/>
    </source>
</evidence>
<sequence length="83" mass="8665">MAPRLAVVVALALAAAAAVAHGEAGVRGAGTLRGYVACLDCAPGHDLSDDMKGINNYLNFLNKTNGQTRAKKSTVSNILKRRE</sequence>
<keyword evidence="1" id="KW-0732">Signal</keyword>
<keyword evidence="3" id="KW-1185">Reference proteome</keyword>
<gene>
    <name evidence="2" type="ORF">OsI_07540</name>
</gene>
<feature type="signal peptide" evidence="1">
    <location>
        <begin position="1"/>
        <end position="22"/>
    </location>
</feature>
<dbReference type="HOGENOM" id="CLU_2546628_0_0_1"/>
<name>A2X5Q0_ORYSI</name>
<organism evidence="2 3">
    <name type="scientific">Oryza sativa subsp. indica</name>
    <name type="common">Rice</name>
    <dbReference type="NCBI Taxonomy" id="39946"/>
    <lineage>
        <taxon>Eukaryota</taxon>
        <taxon>Viridiplantae</taxon>
        <taxon>Streptophyta</taxon>
        <taxon>Embryophyta</taxon>
        <taxon>Tracheophyta</taxon>
        <taxon>Spermatophyta</taxon>
        <taxon>Magnoliopsida</taxon>
        <taxon>Liliopsida</taxon>
        <taxon>Poales</taxon>
        <taxon>Poaceae</taxon>
        <taxon>BOP clade</taxon>
        <taxon>Oryzoideae</taxon>
        <taxon>Oryzeae</taxon>
        <taxon>Oryzinae</taxon>
        <taxon>Oryza</taxon>
        <taxon>Oryza sativa</taxon>
    </lineage>
</organism>
<proteinExistence type="predicted"/>
<dbReference type="EMBL" id="CM000127">
    <property type="protein sequence ID" value="EAY86160.1"/>
    <property type="molecule type" value="Genomic_DNA"/>
</dbReference>
<evidence type="ECO:0000313" key="2">
    <source>
        <dbReference type="EMBL" id="EAY86160.1"/>
    </source>
</evidence>